<reference evidence="2 3" key="1">
    <citation type="submission" date="2022-12" db="EMBL/GenBank/DDBJ databases">
        <authorList>
            <person name="Ruckert C."/>
            <person name="Busche T."/>
            <person name="Kalinowski J."/>
            <person name="Wittmann C."/>
        </authorList>
    </citation>
    <scope>NUCLEOTIDE SEQUENCE [LARGE SCALE GENOMIC DNA]</scope>
    <source>
        <strain evidence="2 3">DSM 40276</strain>
    </source>
</reference>
<proteinExistence type="predicted"/>
<dbReference type="EMBL" id="CP114203">
    <property type="protein sequence ID" value="WAU05124.1"/>
    <property type="molecule type" value="Genomic_DNA"/>
</dbReference>
<organism evidence="2 3">
    <name type="scientific">Streptomyces nigrescens</name>
    <dbReference type="NCBI Taxonomy" id="1920"/>
    <lineage>
        <taxon>Bacteria</taxon>
        <taxon>Bacillati</taxon>
        <taxon>Actinomycetota</taxon>
        <taxon>Actinomycetes</taxon>
        <taxon>Kitasatosporales</taxon>
        <taxon>Streptomycetaceae</taxon>
        <taxon>Streptomyces</taxon>
    </lineage>
</organism>
<dbReference type="PANTHER" id="PTHR13812:SF19">
    <property type="entry name" value="KETIMINE REDUCTASE MU-CRYSTALLIN"/>
    <property type="match status" value="1"/>
</dbReference>
<evidence type="ECO:0000313" key="2">
    <source>
        <dbReference type="EMBL" id="WAU05124.1"/>
    </source>
</evidence>
<dbReference type="SUPFAM" id="SSF51735">
    <property type="entry name" value="NAD(P)-binding Rossmann-fold domains"/>
    <property type="match status" value="1"/>
</dbReference>
<dbReference type="PIRSF" id="PIRSF001439">
    <property type="entry name" value="CryM"/>
    <property type="match status" value="1"/>
</dbReference>
<dbReference type="PANTHER" id="PTHR13812">
    <property type="entry name" value="KETIMINE REDUCTASE MU-CRYSTALLIN"/>
    <property type="match status" value="1"/>
</dbReference>
<dbReference type="InterPro" id="IPR023401">
    <property type="entry name" value="ODC_N"/>
</dbReference>
<dbReference type="Gene3D" id="3.40.50.720">
    <property type="entry name" value="NAD(P)-binding Rossmann-like Domain"/>
    <property type="match status" value="1"/>
</dbReference>
<evidence type="ECO:0000256" key="1">
    <source>
        <dbReference type="SAM" id="MobiDB-lite"/>
    </source>
</evidence>
<protein>
    <submittedName>
        <fullName evidence="2">Ornithine cyclodeaminase family protein</fullName>
    </submittedName>
</protein>
<accession>A0ABY7J226</accession>
<dbReference type="Pfam" id="PF02423">
    <property type="entry name" value="OCD_Mu_crystall"/>
    <property type="match status" value="1"/>
</dbReference>
<evidence type="ECO:0000313" key="3">
    <source>
        <dbReference type="Proteomes" id="UP001210169"/>
    </source>
</evidence>
<dbReference type="RefSeq" id="WP_277411549.1">
    <property type="nucleotide sequence ID" value="NZ_CP114203.1"/>
</dbReference>
<dbReference type="InterPro" id="IPR003462">
    <property type="entry name" value="ODC_Mu_crystall"/>
</dbReference>
<dbReference type="GeneID" id="301332627"/>
<name>A0ABY7J226_STRNI</name>
<feature type="region of interest" description="Disordered" evidence="1">
    <location>
        <begin position="344"/>
        <end position="381"/>
    </location>
</feature>
<sequence length="381" mass="39168">MTLPVFGAAAIERAAGPQLVLETVRDALIAHAEGRTHVPPPLHLDFREADGDCHVKAGWISGAADFTVKIATGFYGNPALGLPANHGLVCVVSARTGQPRALLDDGGLLTAWRTAAAGALLTHAMARPAAGTLAVFGTGEQARLQALWLAELRPVGAVLVHGRSPDRARALCDVLGAHGLAARPAAAEEAAEADMIITATPARSPVLDAARVRAGAHVTGIGTDMPHKNELPPALFHRARIVATDDHDQCLDHGDFGHAVRAGAAAEDGDIAAGLLLKAPVDRPDTAITVADLTGVGALDAALASAVLGRLTGERPGGGALARPRLRALRRGLRDGGAEWLCPRSRTASGRALSPVRPRPAAPASWSSPGPSAVDSRGVRR</sequence>
<keyword evidence="3" id="KW-1185">Reference proteome</keyword>
<dbReference type="Gene3D" id="3.30.1780.10">
    <property type="entry name" value="ornithine cyclodeaminase, domain 1"/>
    <property type="match status" value="1"/>
</dbReference>
<feature type="compositionally biased region" description="Low complexity" evidence="1">
    <location>
        <begin position="362"/>
        <end position="373"/>
    </location>
</feature>
<dbReference type="InterPro" id="IPR036291">
    <property type="entry name" value="NAD(P)-bd_dom_sf"/>
</dbReference>
<gene>
    <name evidence="2" type="ORF">STRNI_003458</name>
</gene>
<dbReference type="Proteomes" id="UP001210169">
    <property type="component" value="Chromosome"/>
</dbReference>